<keyword evidence="3" id="KW-1185">Reference proteome</keyword>
<organism evidence="2 3">
    <name type="scientific">Acidiferrobacter thiooxydans</name>
    <dbReference type="NCBI Taxonomy" id="163359"/>
    <lineage>
        <taxon>Bacteria</taxon>
        <taxon>Pseudomonadati</taxon>
        <taxon>Pseudomonadota</taxon>
        <taxon>Gammaproteobacteria</taxon>
        <taxon>Acidiferrobacterales</taxon>
        <taxon>Acidiferrobacteraceae</taxon>
        <taxon>Acidiferrobacter</taxon>
    </lineage>
</organism>
<comment type="caution">
    <text evidence="2">The sequence shown here is derived from an EMBL/GenBank/DDBJ whole genome shotgun (WGS) entry which is preliminary data.</text>
</comment>
<protein>
    <submittedName>
        <fullName evidence="2">Uncharacterized protein</fullName>
    </submittedName>
</protein>
<keyword evidence="1" id="KW-1133">Transmembrane helix</keyword>
<feature type="transmembrane region" description="Helical" evidence="1">
    <location>
        <begin position="20"/>
        <end position="37"/>
    </location>
</feature>
<accession>A0A368HK85</accession>
<gene>
    <name evidence="2" type="ORF">C4900_01155</name>
</gene>
<keyword evidence="1" id="KW-0472">Membrane</keyword>
<dbReference type="Gene3D" id="3.40.30.10">
    <property type="entry name" value="Glutaredoxin"/>
    <property type="match status" value="1"/>
</dbReference>
<evidence type="ECO:0000313" key="2">
    <source>
        <dbReference type="EMBL" id="RCN58435.1"/>
    </source>
</evidence>
<name>A0A368HK85_9GAMM</name>
<dbReference type="Proteomes" id="UP000253250">
    <property type="component" value="Unassembled WGS sequence"/>
</dbReference>
<dbReference type="EMBL" id="PSYR01000001">
    <property type="protein sequence ID" value="RCN58435.1"/>
    <property type="molecule type" value="Genomic_DNA"/>
</dbReference>
<reference evidence="2 3" key="1">
    <citation type="submission" date="2018-02" db="EMBL/GenBank/DDBJ databases">
        <title>Insights into the biology of acidophilic members of the Acidiferrobacteraceae family derived from comparative genomic analyses.</title>
        <authorList>
            <person name="Issotta F."/>
            <person name="Thyssen C."/>
            <person name="Mena C."/>
            <person name="Moya A."/>
            <person name="Bellenberg S."/>
            <person name="Sproer C."/>
            <person name="Covarrubias P.C."/>
            <person name="Sand W."/>
            <person name="Quatrini R."/>
            <person name="Vera M."/>
        </authorList>
    </citation>
    <scope>NUCLEOTIDE SEQUENCE [LARGE SCALE GENOMIC DNA]</scope>
    <source>
        <strain evidence="3">m-1</strain>
    </source>
</reference>
<keyword evidence="1" id="KW-0812">Transmembrane</keyword>
<sequence length="442" mass="47298">MYGSDPRRETVRMAEGRKGILPYGVATLCVLLAPATVRATDGFRPGLWAITTTFSGAMAFTGHGDYCLRRIGPVAATIGDLRGVQGPRGPVSVQVHRRAGMTTVIWGDRLQIGAALTVDHGRDRFSGHGQDLIYRGIWKRTQRIDGSTSVTRAIARGHWLGRQCPKTIGPETLSSPTLSKLNAQIAGLAAATRGANAALAAGQVALAHENTLIARQKARLARLLRTAPAPLPTASATPTPQAAAVPARPAAHPVATPAPKPRPLPELFRHPPSTPQGQADLRRAWAQLRASAAVRQGAPGRPVALQIVFDPDEPFCHALWVNMQAFTNSPVVIRWVPVALVRASTMGKAAAIVTASDPVKALAYDEGHFNTRLWSGGIRPLARVSPALRQTIIGNTRLAVHLVSYIPFMIYRENGRMHFLGGAAKRAQLATLLQTLARQKGP</sequence>
<dbReference type="InterPro" id="IPR036249">
    <property type="entry name" value="Thioredoxin-like_sf"/>
</dbReference>
<dbReference type="SUPFAM" id="SSF52833">
    <property type="entry name" value="Thioredoxin-like"/>
    <property type="match status" value="1"/>
</dbReference>
<proteinExistence type="predicted"/>
<evidence type="ECO:0000313" key="3">
    <source>
        <dbReference type="Proteomes" id="UP000253250"/>
    </source>
</evidence>
<dbReference type="AlphaFoldDB" id="A0A368HK85"/>
<evidence type="ECO:0000256" key="1">
    <source>
        <dbReference type="SAM" id="Phobius"/>
    </source>
</evidence>